<gene>
    <name evidence="1" type="ORF">UFOVP71_67</name>
</gene>
<reference evidence="1" key="1">
    <citation type="submission" date="2020-05" db="EMBL/GenBank/DDBJ databases">
        <authorList>
            <person name="Chiriac C."/>
            <person name="Salcher M."/>
            <person name="Ghai R."/>
            <person name="Kavagutti S V."/>
        </authorList>
    </citation>
    <scope>NUCLEOTIDE SEQUENCE</scope>
</reference>
<proteinExistence type="predicted"/>
<protein>
    <submittedName>
        <fullName evidence="1">Uncharacterized protein</fullName>
    </submittedName>
</protein>
<accession>A0A6J5TB91</accession>
<organism evidence="1">
    <name type="scientific">uncultured Caudovirales phage</name>
    <dbReference type="NCBI Taxonomy" id="2100421"/>
    <lineage>
        <taxon>Viruses</taxon>
        <taxon>Duplodnaviria</taxon>
        <taxon>Heunggongvirae</taxon>
        <taxon>Uroviricota</taxon>
        <taxon>Caudoviricetes</taxon>
        <taxon>Peduoviridae</taxon>
        <taxon>Maltschvirus</taxon>
        <taxon>Maltschvirus maltsch</taxon>
    </lineage>
</organism>
<name>A0A6J5TB91_9CAUD</name>
<dbReference type="EMBL" id="LR797824">
    <property type="protein sequence ID" value="CAB4241529.1"/>
    <property type="molecule type" value="Genomic_DNA"/>
</dbReference>
<evidence type="ECO:0000313" key="1">
    <source>
        <dbReference type="EMBL" id="CAB4241529.1"/>
    </source>
</evidence>
<sequence length="193" mass="22189">MSQPDVDIDFADREQVLKLLPHIPALQIMPNGQRQKHKTGVYFHPVPVNPFNGWCSVDFKEAEEVGFFKVDLLNVSLYQKVQSKEHLDRLSSQEPIWELLQQDDFVNLLFHLNGHGDILKKTCPTSVEQLAAVLAMIRPAKRYLIGKSWTMIMKEVWTKPENDEYFFKKSHATAYAVAIVAQMNLICEQFSNG</sequence>